<name>A0ABW1CAJ5_9ACTN</name>
<dbReference type="Pfam" id="PF00561">
    <property type="entry name" value="Abhydrolase_1"/>
    <property type="match status" value="1"/>
</dbReference>
<keyword evidence="3" id="KW-1185">Reference proteome</keyword>
<dbReference type="PANTHER" id="PTHR46438">
    <property type="entry name" value="ALPHA/BETA-HYDROLASES SUPERFAMILY PROTEIN"/>
    <property type="match status" value="1"/>
</dbReference>
<gene>
    <name evidence="2" type="ORF">ACFPUY_44160</name>
</gene>
<evidence type="ECO:0000313" key="3">
    <source>
        <dbReference type="Proteomes" id="UP001596096"/>
    </source>
</evidence>
<dbReference type="InterPro" id="IPR000073">
    <property type="entry name" value="AB_hydrolase_1"/>
</dbReference>
<reference evidence="3" key="1">
    <citation type="journal article" date="2019" name="Int. J. Syst. Evol. Microbiol.">
        <title>The Global Catalogue of Microorganisms (GCM) 10K type strain sequencing project: providing services to taxonomists for standard genome sequencing and annotation.</title>
        <authorList>
            <consortium name="The Broad Institute Genomics Platform"/>
            <consortium name="The Broad Institute Genome Sequencing Center for Infectious Disease"/>
            <person name="Wu L."/>
            <person name="Ma J."/>
        </authorList>
    </citation>
    <scope>NUCLEOTIDE SEQUENCE [LARGE SCALE GENOMIC DNA]</scope>
    <source>
        <strain evidence="3">CGMCC 4.7106</strain>
    </source>
</reference>
<dbReference type="Proteomes" id="UP001596096">
    <property type="component" value="Unassembled WGS sequence"/>
</dbReference>
<protein>
    <submittedName>
        <fullName evidence="2">Alpha/beta fold hydrolase</fullName>
    </submittedName>
</protein>
<keyword evidence="2" id="KW-0378">Hydrolase</keyword>
<proteinExistence type="predicted"/>
<organism evidence="2 3">
    <name type="scientific">Nonomuraea harbinensis</name>
    <dbReference type="NCBI Taxonomy" id="1286938"/>
    <lineage>
        <taxon>Bacteria</taxon>
        <taxon>Bacillati</taxon>
        <taxon>Actinomycetota</taxon>
        <taxon>Actinomycetes</taxon>
        <taxon>Streptosporangiales</taxon>
        <taxon>Streptosporangiaceae</taxon>
        <taxon>Nonomuraea</taxon>
    </lineage>
</organism>
<evidence type="ECO:0000313" key="2">
    <source>
        <dbReference type="EMBL" id="MFC5822119.1"/>
    </source>
</evidence>
<dbReference type="RefSeq" id="WP_219552292.1">
    <property type="nucleotide sequence ID" value="NZ_JAHKRN010000089.1"/>
</dbReference>
<comment type="caution">
    <text evidence="2">The sequence shown here is derived from an EMBL/GenBank/DDBJ whole genome shotgun (WGS) entry which is preliminary data.</text>
</comment>
<dbReference type="EMBL" id="JBHSNW010000049">
    <property type="protein sequence ID" value="MFC5822119.1"/>
    <property type="molecule type" value="Genomic_DNA"/>
</dbReference>
<evidence type="ECO:0000259" key="1">
    <source>
        <dbReference type="Pfam" id="PF00561"/>
    </source>
</evidence>
<sequence length="309" mass="32439">MRADLSFPASRWAELGASIHYLDFGGPPDGPVVVAVHGLGGSALNWLAIAPPLTGTCRLLALDLGGHGLTRAPARRAGVAANRLLLHRFAEQVAGRPVILMGNSMGGMISLLEAAASPETVAGLVLLDAATPFGPALPDPVAAAVFALHTTPWLATIAMARRRALPAETSVGLVLRLCCADPARVPAEVVADHVRLARHRAELRHADRDFLQAARSVVRAAAGLPYRAAIRSVRAPALLVHGDRDRLVPVAASRGLAGRHRSWRLVVLPDVGHVPQLEAPQQTAAAVLRWLDDMGPALDGARHPVASQA</sequence>
<dbReference type="PANTHER" id="PTHR46438:SF2">
    <property type="entry name" value="ALPHA_BETA-HYDROLASES SUPERFAMILY PROTEIN"/>
    <property type="match status" value="1"/>
</dbReference>
<dbReference type="GO" id="GO:0016787">
    <property type="term" value="F:hydrolase activity"/>
    <property type="evidence" value="ECO:0007669"/>
    <property type="project" value="UniProtKB-KW"/>
</dbReference>
<accession>A0ABW1CAJ5</accession>
<feature type="domain" description="AB hydrolase-1" evidence="1">
    <location>
        <begin position="31"/>
        <end position="280"/>
    </location>
</feature>